<accession>A0ABD1Z877</accession>
<evidence type="ECO:0000313" key="3">
    <source>
        <dbReference type="Proteomes" id="UP001605036"/>
    </source>
</evidence>
<protein>
    <recommendedName>
        <fullName evidence="4">DUF599 domain-containing protein</fullName>
    </recommendedName>
</protein>
<name>A0ABD1Z877_9MARC</name>
<keyword evidence="1" id="KW-0812">Transmembrane</keyword>
<gene>
    <name evidence="2" type="ORF">R1flu_011302</name>
</gene>
<dbReference type="AlphaFoldDB" id="A0ABD1Z877"/>
<dbReference type="EMBL" id="JBHFFA010000002">
    <property type="protein sequence ID" value="KAL2643715.1"/>
    <property type="molecule type" value="Genomic_DNA"/>
</dbReference>
<evidence type="ECO:0000256" key="1">
    <source>
        <dbReference type="SAM" id="Phobius"/>
    </source>
</evidence>
<keyword evidence="3" id="KW-1185">Reference proteome</keyword>
<feature type="transmembrane region" description="Helical" evidence="1">
    <location>
        <begin position="188"/>
        <end position="209"/>
    </location>
</feature>
<keyword evidence="1" id="KW-0472">Membrane</keyword>
<dbReference type="PANTHER" id="PTHR31881:SF6">
    <property type="entry name" value="OS09G0494600 PROTEIN"/>
    <property type="match status" value="1"/>
</dbReference>
<evidence type="ECO:0000313" key="2">
    <source>
        <dbReference type="EMBL" id="KAL2643715.1"/>
    </source>
</evidence>
<feature type="transmembrane region" description="Helical" evidence="1">
    <location>
        <begin position="118"/>
        <end position="136"/>
    </location>
</feature>
<organism evidence="2 3">
    <name type="scientific">Riccia fluitans</name>
    <dbReference type="NCBI Taxonomy" id="41844"/>
    <lineage>
        <taxon>Eukaryota</taxon>
        <taxon>Viridiplantae</taxon>
        <taxon>Streptophyta</taxon>
        <taxon>Embryophyta</taxon>
        <taxon>Marchantiophyta</taxon>
        <taxon>Marchantiopsida</taxon>
        <taxon>Marchantiidae</taxon>
        <taxon>Marchantiales</taxon>
        <taxon>Ricciaceae</taxon>
        <taxon>Riccia</taxon>
    </lineage>
</organism>
<reference evidence="2 3" key="1">
    <citation type="submission" date="2024-09" db="EMBL/GenBank/DDBJ databases">
        <title>Chromosome-scale assembly of Riccia fluitans.</title>
        <authorList>
            <person name="Paukszto L."/>
            <person name="Sawicki J."/>
            <person name="Karawczyk K."/>
            <person name="Piernik-Szablinska J."/>
            <person name="Szczecinska M."/>
            <person name="Mazdziarz M."/>
        </authorList>
    </citation>
    <scope>NUCLEOTIDE SEQUENCE [LARGE SCALE GENOMIC DNA]</scope>
    <source>
        <strain evidence="2">Rf_01</strain>
        <tissue evidence="2">Aerial parts of the thallus</tissue>
    </source>
</reference>
<feature type="transmembrane region" description="Helical" evidence="1">
    <location>
        <begin position="78"/>
        <end position="98"/>
    </location>
</feature>
<proteinExistence type="predicted"/>
<dbReference type="Proteomes" id="UP001605036">
    <property type="component" value="Unassembled WGS sequence"/>
</dbReference>
<sequence length="270" mass="30341">MAWNTNYLDLTLSPAAFLLMMAYNVHLYMRYKRNPMSTIMGVNNRARRAWVRSIIQDNDKKNILAVQTLRNSIMGSTLLATTTILLSSAVAAFLASSYEVKEKINSATLGSKSAVSLTLKYMGLLAGFLTAFLCYVQSIRYTNHVNFNINLPEYKGEMTADYVADILERASNFHTAGTRAFYMTIPMLMWIFGPVPLFVSTVVLVPIWYHLDSPLIPRSSYVVSDDQEKNLESLRDDNGSCLDNISLSQSTSFMSKHESNHCPLPVCTML</sequence>
<comment type="caution">
    <text evidence="2">The sequence shown here is derived from an EMBL/GenBank/DDBJ whole genome shotgun (WGS) entry which is preliminary data.</text>
</comment>
<dbReference type="PANTHER" id="PTHR31881">
    <property type="match status" value="1"/>
</dbReference>
<feature type="transmembrane region" description="Helical" evidence="1">
    <location>
        <begin position="12"/>
        <end position="29"/>
    </location>
</feature>
<keyword evidence="1" id="KW-1133">Transmembrane helix</keyword>
<dbReference type="InterPro" id="IPR006747">
    <property type="entry name" value="DUF599"/>
</dbReference>
<evidence type="ECO:0008006" key="4">
    <source>
        <dbReference type="Google" id="ProtNLM"/>
    </source>
</evidence>
<dbReference type="Pfam" id="PF04654">
    <property type="entry name" value="DUF599"/>
    <property type="match status" value="1"/>
</dbReference>